<dbReference type="InterPro" id="IPR009051">
    <property type="entry name" value="Helical_ferredxn"/>
</dbReference>
<dbReference type="InterPro" id="IPR021872">
    <property type="entry name" value="Csal_0991-like_N"/>
</dbReference>
<evidence type="ECO:0000259" key="7">
    <source>
        <dbReference type="PROSITE" id="PS51379"/>
    </source>
</evidence>
<dbReference type="Pfam" id="PF13187">
    <property type="entry name" value="Fer4_9"/>
    <property type="match status" value="1"/>
</dbReference>
<keyword evidence="9" id="KW-1185">Reference proteome</keyword>
<dbReference type="PROSITE" id="PS00198">
    <property type="entry name" value="4FE4S_FER_1"/>
    <property type="match status" value="2"/>
</dbReference>
<keyword evidence="6" id="KW-0812">Transmembrane</keyword>
<accession>A0ABU5I5E0</accession>
<protein>
    <submittedName>
        <fullName evidence="8">DUF3483 domain-containing protein</fullName>
    </submittedName>
</protein>
<dbReference type="InterPro" id="IPR017896">
    <property type="entry name" value="4Fe4S_Fe-S-bd"/>
</dbReference>
<evidence type="ECO:0000256" key="2">
    <source>
        <dbReference type="ARBA" id="ARBA00022723"/>
    </source>
</evidence>
<sequence length="648" mass="68745">MAAASFLPWLVLAMAFVAAVQIVRRGRLWMSGRRAKVDWLGGLKALPKRYLVDVHHVVDRDRSASRMHVPVAGGLVLACGLLLLGLVPALAASRIYWVPVGIGFAVMAAGVLLVARRRYPRAMPRLSLGRYQRTPVYLGTFAVGGLLVASLAALGDPLPSLSFGFLIVTAAGGLALAAQAATGPMRHALAGAAHLALHPRPERFDAALPKGRATGLVPIDLDGAKLGRDQPADFAWNRLLSFDACVQCGRCEAACPAFAAGQPLSPKHLIADLAAAAGGGHRSPYAGNPYPNEAARDPSGGLHQPIIGPAAMIHPDTLWSCTTCRACVEECPMMIEHVDAIVDLRRFQTLERGAVPGKGPDVLDNCRLADEPNGHALETRTDFAAGLALPIVPGGGETDVLLWLGQAAFDMRGQRTLRALITLLAHANVDFAVLGDKERDCGDLARRLGDEATFQTLARANIAALSAVRFKRILTADPHALHTLRNEYPAFGGTYEVVHHTAFLDGLVAAGRLTPAQLSGPPITYHDPCYLGRYNGEFEAPRALLDALGLDRREMARSGRASMCCGGGGGAPTTDIPGDRRIPDLRMAQARETGATTVAVACPQCTAMLEGVTGTRADVKDVAELLLEAVEAGRTVERHADRREVEPA</sequence>
<reference evidence="8 9" key="1">
    <citation type="submission" date="2023-12" db="EMBL/GenBank/DDBJ databases">
        <title>Description of Novel Strain Fulvimarina sp. 2208YS6-2-32 isolated from Uroteuthis (Photololigo) edulis.</title>
        <authorList>
            <person name="Park J.-S."/>
        </authorList>
    </citation>
    <scope>NUCLEOTIDE SEQUENCE [LARGE SCALE GENOMIC DNA]</scope>
    <source>
        <strain evidence="8 9">2208YS6-2-32</strain>
    </source>
</reference>
<dbReference type="RefSeq" id="WP_322187549.1">
    <property type="nucleotide sequence ID" value="NZ_JAXLPB010000004.1"/>
</dbReference>
<evidence type="ECO:0000256" key="5">
    <source>
        <dbReference type="ARBA" id="ARBA00023014"/>
    </source>
</evidence>
<dbReference type="Pfam" id="PF11982">
    <property type="entry name" value="DUF3483"/>
    <property type="match status" value="1"/>
</dbReference>
<feature type="transmembrane region" description="Helical" evidence="6">
    <location>
        <begin position="96"/>
        <end position="115"/>
    </location>
</feature>
<organism evidence="8 9">
    <name type="scientific">Fulvimarina uroteuthidis</name>
    <dbReference type="NCBI Taxonomy" id="3098149"/>
    <lineage>
        <taxon>Bacteria</taxon>
        <taxon>Pseudomonadati</taxon>
        <taxon>Pseudomonadota</taxon>
        <taxon>Alphaproteobacteria</taxon>
        <taxon>Hyphomicrobiales</taxon>
        <taxon>Aurantimonadaceae</taxon>
        <taxon>Fulvimarina</taxon>
    </lineage>
</organism>
<dbReference type="InterPro" id="IPR004017">
    <property type="entry name" value="Cys_rich_dom"/>
</dbReference>
<comment type="caution">
    <text evidence="8">The sequence shown here is derived from an EMBL/GenBank/DDBJ whole genome shotgun (WGS) entry which is preliminary data.</text>
</comment>
<dbReference type="EMBL" id="JAXLPB010000004">
    <property type="protein sequence ID" value="MDY8110019.1"/>
    <property type="molecule type" value="Genomic_DNA"/>
</dbReference>
<feature type="transmembrane region" description="Helical" evidence="6">
    <location>
        <begin position="69"/>
        <end position="90"/>
    </location>
</feature>
<dbReference type="Proteomes" id="UP001294412">
    <property type="component" value="Unassembled WGS sequence"/>
</dbReference>
<evidence type="ECO:0000313" key="9">
    <source>
        <dbReference type="Proteomes" id="UP001294412"/>
    </source>
</evidence>
<dbReference type="InterPro" id="IPR051460">
    <property type="entry name" value="HdrC_iron-sulfur_subunit"/>
</dbReference>
<dbReference type="Gene3D" id="1.10.1060.10">
    <property type="entry name" value="Alpha-helical ferredoxin"/>
    <property type="match status" value="1"/>
</dbReference>
<feature type="transmembrane region" description="Helical" evidence="6">
    <location>
        <begin position="136"/>
        <end position="155"/>
    </location>
</feature>
<keyword evidence="1" id="KW-0004">4Fe-4S</keyword>
<proteinExistence type="predicted"/>
<evidence type="ECO:0000256" key="3">
    <source>
        <dbReference type="ARBA" id="ARBA00023002"/>
    </source>
</evidence>
<keyword evidence="3" id="KW-0560">Oxidoreductase</keyword>
<evidence type="ECO:0000313" key="8">
    <source>
        <dbReference type="EMBL" id="MDY8110019.1"/>
    </source>
</evidence>
<gene>
    <name evidence="8" type="ORF">U0C82_12800</name>
</gene>
<feature type="domain" description="4Fe-4S ferredoxin-type" evidence="7">
    <location>
        <begin position="309"/>
        <end position="340"/>
    </location>
</feature>
<evidence type="ECO:0000256" key="1">
    <source>
        <dbReference type="ARBA" id="ARBA00022485"/>
    </source>
</evidence>
<keyword evidence="5" id="KW-0411">Iron-sulfur</keyword>
<keyword evidence="2" id="KW-0479">Metal-binding</keyword>
<evidence type="ECO:0000256" key="4">
    <source>
        <dbReference type="ARBA" id="ARBA00023004"/>
    </source>
</evidence>
<dbReference type="Pfam" id="PF02754">
    <property type="entry name" value="CCG"/>
    <property type="match status" value="2"/>
</dbReference>
<keyword evidence="4" id="KW-0408">Iron</keyword>
<dbReference type="PROSITE" id="PS51379">
    <property type="entry name" value="4FE4S_FER_2"/>
    <property type="match status" value="2"/>
</dbReference>
<feature type="transmembrane region" description="Helical" evidence="6">
    <location>
        <begin position="6"/>
        <end position="24"/>
    </location>
</feature>
<evidence type="ECO:0000256" key="6">
    <source>
        <dbReference type="SAM" id="Phobius"/>
    </source>
</evidence>
<dbReference type="InterPro" id="IPR017900">
    <property type="entry name" value="4Fe4S_Fe_S_CS"/>
</dbReference>
<dbReference type="SUPFAM" id="SSF46548">
    <property type="entry name" value="alpha-helical ferredoxin"/>
    <property type="match status" value="1"/>
</dbReference>
<feature type="domain" description="4Fe-4S ferredoxin-type" evidence="7">
    <location>
        <begin position="236"/>
        <end position="266"/>
    </location>
</feature>
<dbReference type="PANTHER" id="PTHR43255:SF1">
    <property type="entry name" value="IRON-SULFUR-BINDING OXIDOREDUCTASE FADF-RELATED"/>
    <property type="match status" value="1"/>
</dbReference>
<name>A0ABU5I5E0_9HYPH</name>
<keyword evidence="6" id="KW-0472">Membrane</keyword>
<dbReference type="PANTHER" id="PTHR43255">
    <property type="entry name" value="IRON-SULFUR-BINDING OXIDOREDUCTASE FADF-RELATED-RELATED"/>
    <property type="match status" value="1"/>
</dbReference>
<keyword evidence="6" id="KW-1133">Transmembrane helix</keyword>